<dbReference type="SUPFAM" id="SSF55961">
    <property type="entry name" value="Bet v1-like"/>
    <property type="match status" value="1"/>
</dbReference>
<dbReference type="AlphaFoldDB" id="A0A9X3MZQ8"/>
<organism evidence="1 2">
    <name type="scientific">Solirubrobacter ginsenosidimutans</name>
    <dbReference type="NCBI Taxonomy" id="490573"/>
    <lineage>
        <taxon>Bacteria</taxon>
        <taxon>Bacillati</taxon>
        <taxon>Actinomycetota</taxon>
        <taxon>Thermoleophilia</taxon>
        <taxon>Solirubrobacterales</taxon>
        <taxon>Solirubrobacteraceae</taxon>
        <taxon>Solirubrobacter</taxon>
    </lineage>
</organism>
<evidence type="ECO:0000313" key="2">
    <source>
        <dbReference type="Proteomes" id="UP001149140"/>
    </source>
</evidence>
<dbReference type="Pfam" id="PF10604">
    <property type="entry name" value="Polyketide_cyc2"/>
    <property type="match status" value="1"/>
</dbReference>
<dbReference type="InterPro" id="IPR019587">
    <property type="entry name" value="Polyketide_cyclase/dehydratase"/>
</dbReference>
<keyword evidence="2" id="KW-1185">Reference proteome</keyword>
<accession>A0A9X3MZQ8</accession>
<proteinExistence type="predicted"/>
<protein>
    <submittedName>
        <fullName evidence="1">SRPBCC family protein</fullName>
    </submittedName>
</protein>
<dbReference type="Gene3D" id="3.30.530.20">
    <property type="match status" value="1"/>
</dbReference>
<gene>
    <name evidence="1" type="ORF">OM076_29225</name>
</gene>
<sequence>MVAFQTSVRIMRPRHELFAYVADPTQFPHWNSAVESVRATSTRPGEAGSTFLMRRALPTGPAENTLEILELTPPTTFAIRTTSGPTPFVYRYRFMADGVATILELDATVELAGLATLAGPLAGRAVRRGVDANLATLKHLLEAGAD</sequence>
<dbReference type="Proteomes" id="UP001149140">
    <property type="component" value="Unassembled WGS sequence"/>
</dbReference>
<reference evidence="1" key="1">
    <citation type="submission" date="2022-10" db="EMBL/GenBank/DDBJ databases">
        <title>The WGS of Solirubrobacter ginsenosidimutans DSM 21036.</title>
        <authorList>
            <person name="Jiang Z."/>
        </authorList>
    </citation>
    <scope>NUCLEOTIDE SEQUENCE</scope>
    <source>
        <strain evidence="1">DSM 21036</strain>
    </source>
</reference>
<name>A0A9X3MZQ8_9ACTN</name>
<dbReference type="EMBL" id="JAPDOD010000033">
    <property type="protein sequence ID" value="MDA0164388.1"/>
    <property type="molecule type" value="Genomic_DNA"/>
</dbReference>
<dbReference type="InterPro" id="IPR023393">
    <property type="entry name" value="START-like_dom_sf"/>
</dbReference>
<comment type="caution">
    <text evidence="1">The sequence shown here is derived from an EMBL/GenBank/DDBJ whole genome shotgun (WGS) entry which is preliminary data.</text>
</comment>
<evidence type="ECO:0000313" key="1">
    <source>
        <dbReference type="EMBL" id="MDA0164388.1"/>
    </source>
</evidence>